<dbReference type="InterPro" id="IPR003593">
    <property type="entry name" value="AAA+_ATPase"/>
</dbReference>
<evidence type="ECO:0000259" key="4">
    <source>
        <dbReference type="PROSITE" id="PS50893"/>
    </source>
</evidence>
<dbReference type="EMBL" id="CP148074">
    <property type="protein sequence ID" value="WXL24277.1"/>
    <property type="molecule type" value="Genomic_DNA"/>
</dbReference>
<dbReference type="Proteomes" id="UP001476583">
    <property type="component" value="Chromosome"/>
</dbReference>
<evidence type="ECO:0000256" key="3">
    <source>
        <dbReference type="ARBA" id="ARBA00022840"/>
    </source>
</evidence>
<feature type="domain" description="ABC transporter" evidence="4">
    <location>
        <begin position="2"/>
        <end position="221"/>
    </location>
</feature>
<proteinExistence type="predicted"/>
<dbReference type="InterPro" id="IPR003439">
    <property type="entry name" value="ABC_transporter-like_ATP-bd"/>
</dbReference>
<sequence>MIFEVALRKTLISPERCFDLQVEFATAAARVVIFGPSGAGKSLLLKTIAGLMQADEGHIRVAGETVFDRVGGVNLAPQSRHMGYVFQDYALFPHLNVRQNIAFGLARGWFNPAARGAHVQVDHWLERMQLTGLAHELPARLSGGQRQRVALARALVSMPRVLLLDEPFAALDVGLREHLRNELDQLQRSLRIPLLLISHDDRDAEVFGDEVLHMREGVLRS</sequence>
<evidence type="ECO:0000313" key="5">
    <source>
        <dbReference type="EMBL" id="WXL24277.1"/>
    </source>
</evidence>
<keyword evidence="1" id="KW-0813">Transport</keyword>
<dbReference type="PROSITE" id="PS00211">
    <property type="entry name" value="ABC_TRANSPORTER_1"/>
    <property type="match status" value="1"/>
</dbReference>
<reference evidence="5 6" key="1">
    <citation type="submission" date="2024-03" db="EMBL/GenBank/DDBJ databases">
        <title>Complete genome of BD2.</title>
        <authorList>
            <person name="Cao G."/>
        </authorList>
    </citation>
    <scope>NUCLEOTIDE SEQUENCE [LARGE SCALE GENOMIC DNA]</scope>
    <source>
        <strain evidence="5 6">BD2</strain>
    </source>
</reference>
<keyword evidence="2" id="KW-0547">Nucleotide-binding</keyword>
<name>A0ABZ2RCD9_ECTME</name>
<evidence type="ECO:0000256" key="1">
    <source>
        <dbReference type="ARBA" id="ARBA00022448"/>
    </source>
</evidence>
<dbReference type="PROSITE" id="PS50893">
    <property type="entry name" value="ABC_TRANSPORTER_2"/>
    <property type="match status" value="1"/>
</dbReference>
<dbReference type="InterPro" id="IPR017871">
    <property type="entry name" value="ABC_transporter-like_CS"/>
</dbReference>
<keyword evidence="6" id="KW-1185">Reference proteome</keyword>
<accession>A0ABZ2RCD9</accession>
<dbReference type="PANTHER" id="PTHR42781:SF4">
    <property type="entry name" value="SPERMIDINE_PUTRESCINE IMPORT ATP-BINDING PROTEIN POTA"/>
    <property type="match status" value="1"/>
</dbReference>
<dbReference type="Pfam" id="PF00005">
    <property type="entry name" value="ABC_tran"/>
    <property type="match status" value="1"/>
</dbReference>
<gene>
    <name evidence="5" type="ORF">WG219_13160</name>
</gene>
<dbReference type="SMART" id="SM00382">
    <property type="entry name" value="AAA"/>
    <property type="match status" value="1"/>
</dbReference>
<dbReference type="InterPro" id="IPR027417">
    <property type="entry name" value="P-loop_NTPase"/>
</dbReference>
<keyword evidence="3 5" id="KW-0067">ATP-binding</keyword>
<dbReference type="InterPro" id="IPR050093">
    <property type="entry name" value="ABC_SmlMolc_Importer"/>
</dbReference>
<dbReference type="Gene3D" id="3.40.50.300">
    <property type="entry name" value="P-loop containing nucleotide triphosphate hydrolases"/>
    <property type="match status" value="1"/>
</dbReference>
<dbReference type="GO" id="GO:0005524">
    <property type="term" value="F:ATP binding"/>
    <property type="evidence" value="ECO:0007669"/>
    <property type="project" value="UniProtKB-KW"/>
</dbReference>
<dbReference type="SUPFAM" id="SSF52540">
    <property type="entry name" value="P-loop containing nucleoside triphosphate hydrolases"/>
    <property type="match status" value="1"/>
</dbReference>
<organism evidence="5 6">
    <name type="scientific">Ectopseudomonas mendocina</name>
    <name type="common">Pseudomonas mendocina</name>
    <dbReference type="NCBI Taxonomy" id="300"/>
    <lineage>
        <taxon>Bacteria</taxon>
        <taxon>Pseudomonadati</taxon>
        <taxon>Pseudomonadota</taxon>
        <taxon>Gammaproteobacteria</taxon>
        <taxon>Pseudomonadales</taxon>
        <taxon>Pseudomonadaceae</taxon>
        <taxon>Ectopseudomonas</taxon>
    </lineage>
</organism>
<evidence type="ECO:0000313" key="6">
    <source>
        <dbReference type="Proteomes" id="UP001476583"/>
    </source>
</evidence>
<protein>
    <submittedName>
        <fullName evidence="5">ATP-binding cassette domain-containing protein</fullName>
    </submittedName>
</protein>
<evidence type="ECO:0000256" key="2">
    <source>
        <dbReference type="ARBA" id="ARBA00022741"/>
    </source>
</evidence>
<dbReference type="PANTHER" id="PTHR42781">
    <property type="entry name" value="SPERMIDINE/PUTRESCINE IMPORT ATP-BINDING PROTEIN POTA"/>
    <property type="match status" value="1"/>
</dbReference>